<evidence type="ECO:0000256" key="3">
    <source>
        <dbReference type="SAM" id="MobiDB-lite"/>
    </source>
</evidence>
<dbReference type="OrthoDB" id="1805316at2"/>
<keyword evidence="4" id="KW-0812">Transmembrane</keyword>
<dbReference type="EMBL" id="LTBC01000013">
    <property type="protein sequence ID" value="KYH31263.1"/>
    <property type="molecule type" value="Genomic_DNA"/>
</dbReference>
<keyword evidence="4" id="KW-1133">Transmembrane helix</keyword>
<dbReference type="AlphaFoldDB" id="A0A151AUM3"/>
<name>A0A151AUM3_9FIRM</name>
<dbReference type="RefSeq" id="WP_062285279.1">
    <property type="nucleotide sequence ID" value="NZ_LTBC01000013.1"/>
</dbReference>
<gene>
    <name evidence="6" type="ORF">MOMUL_25000</name>
</gene>
<evidence type="ECO:0000256" key="2">
    <source>
        <dbReference type="ARBA" id="ARBA00024438"/>
    </source>
</evidence>
<dbReference type="Pfam" id="PF13490">
    <property type="entry name" value="zf-HC2"/>
    <property type="match status" value="1"/>
</dbReference>
<accession>A0A151AUM3</accession>
<comment type="caution">
    <text evidence="6">The sequence shown here is derived from an EMBL/GenBank/DDBJ whole genome shotgun (WGS) entry which is preliminary data.</text>
</comment>
<evidence type="ECO:0000313" key="6">
    <source>
        <dbReference type="EMBL" id="KYH31263.1"/>
    </source>
</evidence>
<protein>
    <recommendedName>
        <fullName evidence="2">Anti-sigma-W factor RsiW</fullName>
    </recommendedName>
</protein>
<evidence type="ECO:0000256" key="1">
    <source>
        <dbReference type="ARBA" id="ARBA00024353"/>
    </source>
</evidence>
<dbReference type="Gene3D" id="1.10.10.1320">
    <property type="entry name" value="Anti-sigma factor, zinc-finger domain"/>
    <property type="match status" value="1"/>
</dbReference>
<evidence type="ECO:0000256" key="4">
    <source>
        <dbReference type="SAM" id="Phobius"/>
    </source>
</evidence>
<dbReference type="InterPro" id="IPR027383">
    <property type="entry name" value="Znf_put"/>
</dbReference>
<feature type="domain" description="Putative zinc-finger" evidence="5">
    <location>
        <begin position="3"/>
        <end position="37"/>
    </location>
</feature>
<dbReference type="InterPro" id="IPR041916">
    <property type="entry name" value="Anti_sigma_zinc_sf"/>
</dbReference>
<dbReference type="Proteomes" id="UP000075670">
    <property type="component" value="Unassembled WGS sequence"/>
</dbReference>
<proteinExistence type="inferred from homology"/>
<evidence type="ECO:0000313" key="7">
    <source>
        <dbReference type="Proteomes" id="UP000075670"/>
    </source>
</evidence>
<comment type="similarity">
    <text evidence="1">Belongs to the zinc-associated anti-sigma factor (ZAS) superfamily. Anti-sigma-W factor family.</text>
</comment>
<feature type="transmembrane region" description="Helical" evidence="4">
    <location>
        <begin position="87"/>
        <end position="106"/>
    </location>
</feature>
<keyword evidence="7" id="KW-1185">Reference proteome</keyword>
<feature type="region of interest" description="Disordered" evidence="3">
    <location>
        <begin position="226"/>
        <end position="257"/>
    </location>
</feature>
<reference evidence="6 7" key="1">
    <citation type="submission" date="2016-02" db="EMBL/GenBank/DDBJ databases">
        <title>Genome sequence of Moorella mulderi DSM 14980.</title>
        <authorList>
            <person name="Poehlein A."/>
            <person name="Daniel R."/>
        </authorList>
    </citation>
    <scope>NUCLEOTIDE SEQUENCE [LARGE SCALE GENOMIC DNA]</scope>
    <source>
        <strain evidence="6 7">DSM 14980</strain>
    </source>
</reference>
<organism evidence="6 7">
    <name type="scientific">Moorella mulderi DSM 14980</name>
    <dbReference type="NCBI Taxonomy" id="1122241"/>
    <lineage>
        <taxon>Bacteria</taxon>
        <taxon>Bacillati</taxon>
        <taxon>Bacillota</taxon>
        <taxon>Clostridia</taxon>
        <taxon>Neomoorellales</taxon>
        <taxon>Neomoorellaceae</taxon>
        <taxon>Neomoorella</taxon>
    </lineage>
</organism>
<evidence type="ECO:0000259" key="5">
    <source>
        <dbReference type="Pfam" id="PF13490"/>
    </source>
</evidence>
<sequence>MNCSQYRELLSPYLDGVLAVTQRRAVENHLRLCNSCREELEALRQTVNLLQAWSEEELDLPAGFEERLRLRLEAACRPWYRRLPQRWLSLAVAAAIVVAVAITAYADYFHFLHPFQVREAAPTVTQGEQGQVKALQAPVAPAPARDFSMIVTDQENKPPAPAITPSREESRPAQPQRRQPAKPPKPQPVFNSRERNPVAQASTNVNSRGQNLDAALGENLQVGEGQKLPGEQVTGPEDKQAQKQITPGVNRPEVNKEKNEATLDARMSSQNNIESAGINQSLTVPAKVYKEPALTGIPEVLSRPPLP</sequence>
<feature type="region of interest" description="Disordered" evidence="3">
    <location>
        <begin position="155"/>
        <end position="194"/>
    </location>
</feature>
<dbReference type="PATRIC" id="fig|1122241.3.peg.2657"/>
<keyword evidence="4" id="KW-0472">Membrane</keyword>